<proteinExistence type="predicted"/>
<keyword evidence="3" id="KW-1185">Reference proteome</keyword>
<protein>
    <submittedName>
        <fullName evidence="2">Uncharacterized protein</fullName>
    </submittedName>
</protein>
<reference evidence="2 3" key="1">
    <citation type="submission" date="2019-05" db="EMBL/GenBank/DDBJ databases">
        <title>Comparative genomics and metabolomics analyses of clavulanic acid producing Streptomyces species provides insight into specialized metabolism and evolution of beta-lactam biosynthetic gene clusters.</title>
        <authorList>
            <person name="Moore M.A."/>
            <person name="Cruz-Morales P."/>
            <person name="Barona Gomez F."/>
            <person name="Kapil T."/>
        </authorList>
    </citation>
    <scope>NUCLEOTIDE SEQUENCE [LARGE SCALE GENOMIC DNA]</scope>
    <source>
        <strain evidence="2 3">NRRL 5741</strain>
    </source>
</reference>
<dbReference type="EMBL" id="VCLA01000117">
    <property type="protein sequence ID" value="MQT01265.1"/>
    <property type="molecule type" value="Genomic_DNA"/>
</dbReference>
<evidence type="ECO:0000256" key="1">
    <source>
        <dbReference type="SAM" id="MobiDB-lite"/>
    </source>
</evidence>
<feature type="region of interest" description="Disordered" evidence="1">
    <location>
        <begin position="1"/>
        <end position="25"/>
    </location>
</feature>
<dbReference type="AlphaFoldDB" id="A0A646KG86"/>
<feature type="compositionally biased region" description="Basic and acidic residues" evidence="1">
    <location>
        <begin position="63"/>
        <end position="82"/>
    </location>
</feature>
<evidence type="ECO:0000313" key="2">
    <source>
        <dbReference type="EMBL" id="MQT01265.1"/>
    </source>
</evidence>
<sequence length="82" mass="9568">MRPARLVDEIGDPAERRTDPDPRENDMFQYRLQELRSAELIERAETRRLARQARRARRAAKHPAQDGEGRVSGLRERFARAA</sequence>
<dbReference type="Proteomes" id="UP000419138">
    <property type="component" value="Unassembled WGS sequence"/>
</dbReference>
<gene>
    <name evidence="2" type="ORF">FF041_13845</name>
</gene>
<comment type="caution">
    <text evidence="2">The sequence shown here is derived from an EMBL/GenBank/DDBJ whole genome shotgun (WGS) entry which is preliminary data.</text>
</comment>
<feature type="region of interest" description="Disordered" evidence="1">
    <location>
        <begin position="55"/>
        <end position="82"/>
    </location>
</feature>
<accession>A0A646KG86</accession>
<organism evidence="2 3">
    <name type="scientific">Streptomyces jumonjinensis</name>
    <dbReference type="NCBI Taxonomy" id="1945"/>
    <lineage>
        <taxon>Bacteria</taxon>
        <taxon>Bacillati</taxon>
        <taxon>Actinomycetota</taxon>
        <taxon>Actinomycetes</taxon>
        <taxon>Kitasatosporales</taxon>
        <taxon>Streptomycetaceae</taxon>
        <taxon>Streptomyces</taxon>
    </lineage>
</organism>
<name>A0A646KG86_STRJU</name>
<evidence type="ECO:0000313" key="3">
    <source>
        <dbReference type="Proteomes" id="UP000419138"/>
    </source>
</evidence>